<gene>
    <name evidence="2" type="ORF">I5677_09400</name>
</gene>
<dbReference type="AlphaFoldDB" id="A0A8J7H9H3"/>
<comment type="caution">
    <text evidence="2">The sequence shown here is derived from an EMBL/GenBank/DDBJ whole genome shotgun (WGS) entry which is preliminary data.</text>
</comment>
<dbReference type="InterPro" id="IPR013568">
    <property type="entry name" value="SEFIR_dom"/>
</dbReference>
<dbReference type="EMBL" id="JAEAGR010000008">
    <property type="protein sequence ID" value="MBH1941105.1"/>
    <property type="molecule type" value="Genomic_DNA"/>
</dbReference>
<dbReference type="Gene3D" id="3.40.50.10140">
    <property type="entry name" value="Toll/interleukin-1 receptor homology (TIR) domain"/>
    <property type="match status" value="1"/>
</dbReference>
<dbReference type="InterPro" id="IPR000157">
    <property type="entry name" value="TIR_dom"/>
</dbReference>
<dbReference type="Proteomes" id="UP000623269">
    <property type="component" value="Unassembled WGS sequence"/>
</dbReference>
<dbReference type="GO" id="GO:0007165">
    <property type="term" value="P:signal transduction"/>
    <property type="evidence" value="ECO:0007669"/>
    <property type="project" value="InterPro"/>
</dbReference>
<dbReference type="RefSeq" id="WP_197661325.1">
    <property type="nucleotide sequence ID" value="NZ_JAEAGR010000008.1"/>
</dbReference>
<evidence type="ECO:0000259" key="1">
    <source>
        <dbReference type="PROSITE" id="PS51534"/>
    </source>
</evidence>
<dbReference type="PROSITE" id="PS51534">
    <property type="entry name" value="SEFIR"/>
    <property type="match status" value="1"/>
</dbReference>
<dbReference type="SUPFAM" id="SSF52200">
    <property type="entry name" value="Toll/Interleukin receptor TIR domain"/>
    <property type="match status" value="1"/>
</dbReference>
<name>A0A8J7H9H3_9FIRM</name>
<proteinExistence type="predicted"/>
<reference evidence="2" key="1">
    <citation type="submission" date="2020-12" db="EMBL/GenBank/DDBJ databases">
        <title>M. sibirica DSM 26468T genome.</title>
        <authorList>
            <person name="Thieme N."/>
            <person name="Rettenmaier R."/>
            <person name="Zverlov V."/>
            <person name="Liebl W."/>
        </authorList>
    </citation>
    <scope>NUCLEOTIDE SEQUENCE</scope>
    <source>
        <strain evidence="2">DSM 26468</strain>
    </source>
</reference>
<dbReference type="Pfam" id="PF13676">
    <property type="entry name" value="TIR_2"/>
    <property type="match status" value="1"/>
</dbReference>
<accession>A0A8J7H9H3</accession>
<evidence type="ECO:0000313" key="2">
    <source>
        <dbReference type="EMBL" id="MBH1941105.1"/>
    </source>
</evidence>
<dbReference type="InterPro" id="IPR035897">
    <property type="entry name" value="Toll_tir_struct_dom_sf"/>
</dbReference>
<sequence>MKNPKVFISYSWDSPEHKDWVTALANELRKIGIDAKIDEFITQRGTVNLNRMMIENIRDTDYTLVVLTDKYAQKAESFKGGVGYETSLLVNEIGENIEKIIPIVRFRGDIRKAIPFYLKGVTYIDFSNDHNFYDKLEELKYKILKKDRIEMEPLGEIPDLKPRKVTMETLQKTRSVGISDGLIPDFREITDRDKNRFMKQSYTEIIEHLSQLADQTKQRNRNFDYEIDVVTNKKSLIRYYINGMEKQTVKIWLGSNFSRDEHIFLSYNGHMIDSDNSFNEMITCEVDKNKNLKLKMTMQSYGDKEEKDVNEIAVEIWKHIMQYFR</sequence>
<keyword evidence="3" id="KW-1185">Reference proteome</keyword>
<protein>
    <submittedName>
        <fullName evidence="2">Toll/interleukin-1 receptor domain-containing protein</fullName>
    </submittedName>
</protein>
<keyword evidence="2" id="KW-0675">Receptor</keyword>
<evidence type="ECO:0000313" key="3">
    <source>
        <dbReference type="Proteomes" id="UP000623269"/>
    </source>
</evidence>
<feature type="domain" description="SEFIR" evidence="1">
    <location>
        <begin position="3"/>
        <end position="135"/>
    </location>
</feature>
<organism evidence="2 3">
    <name type="scientific">Mobilitalea sibirica</name>
    <dbReference type="NCBI Taxonomy" id="1462919"/>
    <lineage>
        <taxon>Bacteria</taxon>
        <taxon>Bacillati</taxon>
        <taxon>Bacillota</taxon>
        <taxon>Clostridia</taxon>
        <taxon>Lachnospirales</taxon>
        <taxon>Lachnospiraceae</taxon>
        <taxon>Mobilitalea</taxon>
    </lineage>
</organism>